<feature type="region of interest" description="Disordered" evidence="1">
    <location>
        <begin position="118"/>
        <end position="173"/>
    </location>
</feature>
<dbReference type="PANTHER" id="PTHR38788">
    <property type="entry name" value="CLR5 DOMAIN-CONTAINING PROTEIN"/>
    <property type="match status" value="1"/>
</dbReference>
<keyword evidence="4" id="KW-1185">Reference proteome</keyword>
<evidence type="ECO:0000259" key="2">
    <source>
        <dbReference type="Pfam" id="PF14420"/>
    </source>
</evidence>
<dbReference type="AlphaFoldDB" id="A0A1E1KLW7"/>
<proteinExistence type="predicted"/>
<dbReference type="InterPro" id="IPR025676">
    <property type="entry name" value="Clr5_dom"/>
</dbReference>
<feature type="domain" description="Clr5" evidence="2">
    <location>
        <begin position="14"/>
        <end position="65"/>
    </location>
</feature>
<sequence length="518" mass="57994">MATSCAKISSNESHDWDSIKEIFATLYVTEDRPLREVRAILDEKYGFKATERMYKRRINQWHFDKNNKEEEMQFLAQKSAVRAAVGKRSAFRVRNREITQAALDHYFKRKKISRIGSKMGSSADVSTPPHIVCYTPPDTPTPETSESSSPDFAASDTPSTGSAELLENSPHSNALQVARYRPPDNRYWLPGTPCHLQAPGQFKPMEALLSATQTFFYSTLTTNGGVDAYHVVNQTISWNMRKFFILANSVASHMSEGSWNEAQTAYGQALEHVGPILKDRNPILFVCLLQICCKFLSYGQLPALRPLLQLVRGMAAHVHSVSHSMYILCGALLESMDMLADILAMGLYQAIDILKLRLGMEHPQAGAVARGLHTILTISENHARALKVIQPVADYESKLSASPMAVESMYRIIGSLIAMGSFHQAGVLLEETQAIVDILEDQEQKTQLILGALSTRGELLRLQRDSRAVAVLYEALEFAKTHTWLHNGSWTLNARKALKLAKNSRFSDATLEPFIYWF</sequence>
<organism evidence="3 4">
    <name type="scientific">Rhynchosporium graminicola</name>
    <dbReference type="NCBI Taxonomy" id="2792576"/>
    <lineage>
        <taxon>Eukaryota</taxon>
        <taxon>Fungi</taxon>
        <taxon>Dikarya</taxon>
        <taxon>Ascomycota</taxon>
        <taxon>Pezizomycotina</taxon>
        <taxon>Leotiomycetes</taxon>
        <taxon>Helotiales</taxon>
        <taxon>Ploettnerulaceae</taxon>
        <taxon>Rhynchosporium</taxon>
    </lineage>
</organism>
<dbReference type="PANTHER" id="PTHR38788:SF3">
    <property type="entry name" value="CLR5 DOMAIN-CONTAINING PROTEIN"/>
    <property type="match status" value="1"/>
</dbReference>
<name>A0A1E1KLW7_9HELO</name>
<comment type="caution">
    <text evidence="3">The sequence shown here is derived from an EMBL/GenBank/DDBJ whole genome shotgun (WGS) entry which is preliminary data.</text>
</comment>
<reference evidence="4" key="1">
    <citation type="submission" date="2016-03" db="EMBL/GenBank/DDBJ databases">
        <authorList>
            <person name="Ploux O."/>
        </authorList>
    </citation>
    <scope>NUCLEOTIDE SEQUENCE [LARGE SCALE GENOMIC DNA]</scope>
    <source>
        <strain evidence="4">UK7</strain>
    </source>
</reference>
<protein>
    <recommendedName>
        <fullName evidence="2">Clr5 domain-containing protein</fullName>
    </recommendedName>
</protein>
<dbReference type="Proteomes" id="UP000178129">
    <property type="component" value="Unassembled WGS sequence"/>
</dbReference>
<evidence type="ECO:0000256" key="1">
    <source>
        <dbReference type="SAM" id="MobiDB-lite"/>
    </source>
</evidence>
<dbReference type="InParanoid" id="A0A1E1KLW7"/>
<gene>
    <name evidence="3" type="ORF">RCO7_00407</name>
</gene>
<feature type="compositionally biased region" description="Low complexity" evidence="1">
    <location>
        <begin position="141"/>
        <end position="151"/>
    </location>
</feature>
<dbReference type="Pfam" id="PF14420">
    <property type="entry name" value="Clr5"/>
    <property type="match status" value="1"/>
</dbReference>
<evidence type="ECO:0000313" key="4">
    <source>
        <dbReference type="Proteomes" id="UP000178129"/>
    </source>
</evidence>
<evidence type="ECO:0000313" key="3">
    <source>
        <dbReference type="EMBL" id="CZS99018.1"/>
    </source>
</evidence>
<accession>A0A1E1KLW7</accession>
<dbReference type="EMBL" id="FJUW01000016">
    <property type="protein sequence ID" value="CZS99018.1"/>
    <property type="molecule type" value="Genomic_DNA"/>
</dbReference>